<reference evidence="5 6" key="1">
    <citation type="submission" date="2019-09" db="EMBL/GenBank/DDBJ databases">
        <title>Taxonomic organization of the family Brucellaceae based on a phylogenomic approach.</title>
        <authorList>
            <person name="Leclercq S."/>
            <person name="Cloeckaert A."/>
            <person name="Zygmunt M.S."/>
        </authorList>
    </citation>
    <scope>NUCLEOTIDE SEQUENCE [LARGE SCALE GENOMIC DNA]</scope>
    <source>
        <strain evidence="5 6">WS1830</strain>
    </source>
</reference>
<keyword evidence="3" id="KW-1133">Transmembrane helix</keyword>
<evidence type="ECO:0000256" key="4">
    <source>
        <dbReference type="ARBA" id="ARBA00023136"/>
    </source>
</evidence>
<dbReference type="NCBIfam" id="TIGR01352">
    <property type="entry name" value="tonB_Cterm"/>
    <property type="match status" value="1"/>
</dbReference>
<name>A0A6L3YIV3_9HYPH</name>
<evidence type="ECO:0000313" key="6">
    <source>
        <dbReference type="Proteomes" id="UP000481643"/>
    </source>
</evidence>
<proteinExistence type="predicted"/>
<evidence type="ECO:0000256" key="3">
    <source>
        <dbReference type="ARBA" id="ARBA00022989"/>
    </source>
</evidence>
<dbReference type="RefSeq" id="WP_151652385.1">
    <property type="nucleotide sequence ID" value="NZ_WBVX01000018.1"/>
</dbReference>
<accession>A0A6L3YIV3</accession>
<dbReference type="EMBL" id="WBVX01000018">
    <property type="protein sequence ID" value="KAB2682809.1"/>
    <property type="molecule type" value="Genomic_DNA"/>
</dbReference>
<organism evidence="5 6">
    <name type="scientific">Brucella tritici</name>
    <dbReference type="NCBI Taxonomy" id="94626"/>
    <lineage>
        <taxon>Bacteria</taxon>
        <taxon>Pseudomonadati</taxon>
        <taxon>Pseudomonadota</taxon>
        <taxon>Alphaproteobacteria</taxon>
        <taxon>Hyphomicrobiales</taxon>
        <taxon>Brucellaceae</taxon>
        <taxon>Brucella/Ochrobactrum group</taxon>
        <taxon>Brucella</taxon>
    </lineage>
</organism>
<protein>
    <submittedName>
        <fullName evidence="5">Energy transducer TonB</fullName>
    </submittedName>
</protein>
<comment type="subcellular location">
    <subcellularLocation>
        <location evidence="1">Membrane</location>
        <topology evidence="1">Single-pass membrane protein</topology>
    </subcellularLocation>
</comment>
<dbReference type="AlphaFoldDB" id="A0A6L3YIV3"/>
<evidence type="ECO:0000256" key="1">
    <source>
        <dbReference type="ARBA" id="ARBA00004167"/>
    </source>
</evidence>
<dbReference type="Proteomes" id="UP000481643">
    <property type="component" value="Unassembled WGS sequence"/>
</dbReference>
<comment type="caution">
    <text evidence="5">The sequence shown here is derived from an EMBL/GenBank/DDBJ whole genome shotgun (WGS) entry which is preliminary data.</text>
</comment>
<gene>
    <name evidence="5" type="ORF">F9L08_17030</name>
</gene>
<evidence type="ECO:0000256" key="2">
    <source>
        <dbReference type="ARBA" id="ARBA00022692"/>
    </source>
</evidence>
<dbReference type="Gene3D" id="3.30.1150.10">
    <property type="match status" value="1"/>
</dbReference>
<dbReference type="GO" id="GO:0016020">
    <property type="term" value="C:membrane"/>
    <property type="evidence" value="ECO:0007669"/>
    <property type="project" value="UniProtKB-SubCell"/>
</dbReference>
<keyword evidence="4" id="KW-0472">Membrane</keyword>
<dbReference type="SUPFAM" id="SSF74653">
    <property type="entry name" value="TolA/TonB C-terminal domain"/>
    <property type="match status" value="1"/>
</dbReference>
<evidence type="ECO:0000313" key="5">
    <source>
        <dbReference type="EMBL" id="KAB2682809.1"/>
    </source>
</evidence>
<sequence length="120" mass="13177">MKITLYGIALMATLGVGVSFANELPSREEALRLANQVRKCFRMPLNQSGDAVIEFRLHKNGKVTEVETVKSGGFTNYVVGLAAEEAVRKCQPYQTSIVGKVRVPFIFKAASPMTDEPKSQ</sequence>
<dbReference type="InterPro" id="IPR006260">
    <property type="entry name" value="TonB/TolA_C"/>
</dbReference>
<keyword evidence="2" id="KW-0812">Transmembrane</keyword>